<dbReference type="Pfam" id="PF00134">
    <property type="entry name" value="Cyclin_N"/>
    <property type="match status" value="1"/>
</dbReference>
<comment type="caution">
    <text evidence="5">The sequence shown here is derived from an EMBL/GenBank/DDBJ whole genome shotgun (WGS) entry which is preliminary data.</text>
</comment>
<dbReference type="Proteomes" id="UP000684084">
    <property type="component" value="Unassembled WGS sequence"/>
</dbReference>
<dbReference type="SMART" id="SM01332">
    <property type="entry name" value="Cyclin_C"/>
    <property type="match status" value="1"/>
</dbReference>
<reference evidence="6 9" key="1">
    <citation type="submission" date="2016-04" db="EMBL/GenBank/DDBJ databases">
        <title>Genome analyses suggest a sexual origin of heterokaryosis in a supposedly ancient asexual fungus.</title>
        <authorList>
            <person name="Ropars J."/>
            <person name="Sedzielewska K."/>
            <person name="Noel J."/>
            <person name="Charron P."/>
            <person name="Farinelli L."/>
            <person name="Marton T."/>
            <person name="Kruger M."/>
            <person name="Pelin A."/>
            <person name="Brachmann A."/>
            <person name="Corradi N."/>
        </authorList>
    </citation>
    <scope>NUCLEOTIDE SEQUENCE [LARGE SCALE GENOMIC DNA]</scope>
    <source>
        <strain evidence="6 9">A5</strain>
    </source>
</reference>
<dbReference type="Proteomes" id="UP000232722">
    <property type="component" value="Unassembled WGS sequence"/>
</dbReference>
<gene>
    <name evidence="5" type="ORF">CHRIB12_LOCUS1287</name>
    <name evidence="7" type="ORF">RhiirA1_456837</name>
    <name evidence="6" type="ORF">RhiirA5_410211</name>
</gene>
<evidence type="ECO:0000259" key="3">
    <source>
        <dbReference type="SMART" id="SM00385"/>
    </source>
</evidence>
<name>A0A2I1DTF5_9GLOM</name>
<protein>
    <submittedName>
        <fullName evidence="6">Cyclin-like protein</fullName>
    </submittedName>
</protein>
<evidence type="ECO:0000256" key="2">
    <source>
        <dbReference type="RuleBase" id="RU000383"/>
    </source>
</evidence>
<dbReference type="InterPro" id="IPR013763">
    <property type="entry name" value="Cyclin-like_dom"/>
</dbReference>
<dbReference type="InterPro" id="IPR036915">
    <property type="entry name" value="Cyclin-like_sf"/>
</dbReference>
<dbReference type="EMBL" id="CAGKOT010000002">
    <property type="protein sequence ID" value="CAB5307667.1"/>
    <property type="molecule type" value="Genomic_DNA"/>
</dbReference>
<dbReference type="GO" id="GO:0006357">
    <property type="term" value="P:regulation of transcription by RNA polymerase II"/>
    <property type="evidence" value="ECO:0007669"/>
    <property type="project" value="InterPro"/>
</dbReference>
<dbReference type="EMBL" id="LLXJ01000172">
    <property type="protein sequence ID" value="PKC13744.1"/>
    <property type="molecule type" value="Genomic_DNA"/>
</dbReference>
<evidence type="ECO:0000313" key="8">
    <source>
        <dbReference type="Proteomes" id="UP000232688"/>
    </source>
</evidence>
<proteinExistence type="inferred from homology"/>
<dbReference type="PANTHER" id="PTHR10026">
    <property type="entry name" value="CYCLIN"/>
    <property type="match status" value="1"/>
</dbReference>
<reference evidence="6 9" key="2">
    <citation type="submission" date="2017-09" db="EMBL/GenBank/DDBJ databases">
        <title>Extensive intraspecific genome diversity in a model arbuscular mycorrhizal fungus.</title>
        <authorList>
            <person name="Chen E.C."/>
            <person name="Morin E."/>
            <person name="Beaudet D."/>
            <person name="Noel J."/>
            <person name="Ndikumana S."/>
            <person name="Charron P."/>
            <person name="St-Onge C."/>
            <person name="Giorgi J."/>
            <person name="Grigoriev I.V."/>
            <person name="Roux C."/>
            <person name="Martin F.M."/>
            <person name="Corradi N."/>
        </authorList>
    </citation>
    <scope>NUCLEOTIDE SEQUENCE [LARGE SCALE GENOMIC DNA]</scope>
    <source>
        <strain evidence="6 9">A5</strain>
    </source>
</reference>
<keyword evidence="1 2" id="KW-0195">Cyclin</keyword>
<evidence type="ECO:0000313" key="6">
    <source>
        <dbReference type="EMBL" id="PKC13744.1"/>
    </source>
</evidence>
<dbReference type="SMART" id="SM00385">
    <property type="entry name" value="CYCLIN"/>
    <property type="match status" value="2"/>
</dbReference>
<dbReference type="VEuPathDB" id="FungiDB:FUN_009362"/>
<sequence>MSSPTVNSPIGEFNFAANSSPDVIGERCNVIERRAKAYFTKAEVTRCAEKQGSGDSKDNMSRAQWCTFIDAVGSNLGLPQNTISTAQLLYNRFFLFQPSKDFASAKQKTDLCITCLFVSTKIEETYKKLKDILVAAYQVKHPEGPEINAESQTLEEQRRRVIQNERTIVETICFDFQFVLPHKLLVKFVKKLKGDKYLYLKAYNIVNECYKTTVCLRFPPAAMATASIFLATKLLHRENFPFTIHNMPWYKIFLVKIEDIEEISYLILDHFILESSSNPDDSANEEYTQLKLSISQQAKVREAAMEDVTMNNIDIESNGDSLQMINGASKDHTVRYMFATVPEIHFV</sequence>
<dbReference type="Proteomes" id="UP000232688">
    <property type="component" value="Unassembled WGS sequence"/>
</dbReference>
<feature type="domain" description="Cyclin-like" evidence="3">
    <location>
        <begin position="183"/>
        <end position="269"/>
    </location>
</feature>
<evidence type="ECO:0000313" key="9">
    <source>
        <dbReference type="Proteomes" id="UP000232722"/>
    </source>
</evidence>
<dbReference type="AlphaFoldDB" id="A0A2I1DTF5"/>
<reference evidence="7 8" key="3">
    <citation type="submission" date="2017-10" db="EMBL/GenBank/DDBJ databases">
        <title>Extensive intraspecific genome diversity in a model arbuscular mycorrhizal fungus.</title>
        <authorList>
            <person name="Chen E.C.H."/>
            <person name="Morin E."/>
            <person name="Baudet D."/>
            <person name="Noel J."/>
            <person name="Ndikumana S."/>
            <person name="Charron P."/>
            <person name="St-Onge C."/>
            <person name="Giorgi J."/>
            <person name="Grigoriev I.V."/>
            <person name="Roux C."/>
            <person name="Martin F.M."/>
            <person name="Corradi N."/>
        </authorList>
    </citation>
    <scope>NUCLEOTIDE SEQUENCE [LARGE SCALE GENOMIC DNA]</scope>
    <source>
        <strain evidence="7 8">A1</strain>
    </source>
</reference>
<dbReference type="VEuPathDB" id="FungiDB:RhiirFUN_008134"/>
<feature type="domain" description="Cyclin C-terminal" evidence="4">
    <location>
        <begin position="179"/>
        <end position="300"/>
    </location>
</feature>
<dbReference type="InterPro" id="IPR004367">
    <property type="entry name" value="Cyclin_C-dom"/>
</dbReference>
<dbReference type="InterPro" id="IPR006671">
    <property type="entry name" value="Cyclin_N"/>
</dbReference>
<organism evidence="5 10">
    <name type="scientific">Rhizophagus irregularis</name>
    <dbReference type="NCBI Taxonomy" id="588596"/>
    <lineage>
        <taxon>Eukaryota</taxon>
        <taxon>Fungi</taxon>
        <taxon>Fungi incertae sedis</taxon>
        <taxon>Mucoromycota</taxon>
        <taxon>Glomeromycotina</taxon>
        <taxon>Glomeromycetes</taxon>
        <taxon>Glomerales</taxon>
        <taxon>Glomeraceae</taxon>
        <taxon>Rhizophagus</taxon>
    </lineage>
</organism>
<feature type="domain" description="Cyclin-like" evidence="3">
    <location>
        <begin position="67"/>
        <end position="170"/>
    </location>
</feature>
<reference evidence="5" key="5">
    <citation type="submission" date="2020-05" db="EMBL/GenBank/DDBJ databases">
        <authorList>
            <person name="Rincon C."/>
            <person name="Sanders R I."/>
            <person name="Robbins C."/>
            <person name="Chaturvedi A."/>
        </authorList>
    </citation>
    <scope>NUCLEOTIDE SEQUENCE</scope>
    <source>
        <strain evidence="5">CHB12</strain>
    </source>
</reference>
<dbReference type="OrthoDB" id="25002at2759"/>
<evidence type="ECO:0000259" key="4">
    <source>
        <dbReference type="SMART" id="SM01332"/>
    </source>
</evidence>
<evidence type="ECO:0000313" key="10">
    <source>
        <dbReference type="Proteomes" id="UP000684084"/>
    </source>
</evidence>
<dbReference type="GO" id="GO:0016538">
    <property type="term" value="F:cyclin-dependent protein serine/threonine kinase regulator activity"/>
    <property type="evidence" value="ECO:0007669"/>
    <property type="project" value="InterPro"/>
</dbReference>
<accession>A0A2I1DTF5</accession>
<dbReference type="SUPFAM" id="SSF47954">
    <property type="entry name" value="Cyclin-like"/>
    <property type="match status" value="2"/>
</dbReference>
<dbReference type="InterPro" id="IPR043198">
    <property type="entry name" value="Cyclin/Ssn8"/>
</dbReference>
<evidence type="ECO:0000313" key="5">
    <source>
        <dbReference type="EMBL" id="CAB5307667.1"/>
    </source>
</evidence>
<comment type="similarity">
    <text evidence="2">Belongs to the cyclin family.</text>
</comment>
<evidence type="ECO:0000256" key="1">
    <source>
        <dbReference type="ARBA" id="ARBA00023127"/>
    </source>
</evidence>
<dbReference type="VEuPathDB" id="FungiDB:RhiirA1_456837"/>
<evidence type="ECO:0000313" key="7">
    <source>
        <dbReference type="EMBL" id="PKC68742.1"/>
    </source>
</evidence>
<reference evidence="7 8" key="4">
    <citation type="submission" date="2017-10" db="EMBL/GenBank/DDBJ databases">
        <title>Genome analyses suggest a sexual origin of heterokaryosis in a supposedly ancient asexual fungus.</title>
        <authorList>
            <person name="Corradi N."/>
            <person name="Sedzielewska K."/>
            <person name="Noel J."/>
            <person name="Charron P."/>
            <person name="Farinelli L."/>
            <person name="Marton T."/>
            <person name="Kruger M."/>
            <person name="Pelin A."/>
            <person name="Brachmann A."/>
            <person name="Corradi N."/>
        </authorList>
    </citation>
    <scope>NUCLEOTIDE SEQUENCE [LARGE SCALE GENOMIC DNA]</scope>
    <source>
        <strain evidence="7 8">A1</strain>
    </source>
</reference>
<dbReference type="EMBL" id="LLXH01000314">
    <property type="protein sequence ID" value="PKC68742.1"/>
    <property type="molecule type" value="Genomic_DNA"/>
</dbReference>
<dbReference type="Gene3D" id="1.10.472.10">
    <property type="entry name" value="Cyclin-like"/>
    <property type="match status" value="2"/>
</dbReference>